<organism evidence="2 3">
    <name type="scientific">Idiomarina piscisalsi</name>
    <dbReference type="NCBI Taxonomy" id="1096243"/>
    <lineage>
        <taxon>Bacteria</taxon>
        <taxon>Pseudomonadati</taxon>
        <taxon>Pseudomonadota</taxon>
        <taxon>Gammaproteobacteria</taxon>
        <taxon>Alteromonadales</taxon>
        <taxon>Idiomarinaceae</taxon>
        <taxon>Idiomarina</taxon>
    </lineage>
</organism>
<feature type="signal peptide" evidence="1">
    <location>
        <begin position="1"/>
        <end position="19"/>
    </location>
</feature>
<dbReference type="Proteomes" id="UP000288361">
    <property type="component" value="Unassembled WGS sequence"/>
</dbReference>
<protein>
    <recommendedName>
        <fullName evidence="4">Tetratricopeptide repeat protein</fullName>
    </recommendedName>
</protein>
<dbReference type="InterPro" id="IPR011990">
    <property type="entry name" value="TPR-like_helical_dom_sf"/>
</dbReference>
<accession>A0A432YLZ2</accession>
<evidence type="ECO:0000256" key="1">
    <source>
        <dbReference type="SAM" id="SignalP"/>
    </source>
</evidence>
<keyword evidence="1" id="KW-0732">Signal</keyword>
<evidence type="ECO:0000313" key="2">
    <source>
        <dbReference type="EMBL" id="RUO61984.1"/>
    </source>
</evidence>
<sequence>MRWLLFLLTTLIFAPGVYAEVETKQVIQQQLADGSLDSAEDSVEEWVKKEPENAEAWHTRGVVMAQQAQNAFFSAMSYAGKSVDSFEKAVELEPDSIKYRRALMQFYLMAPSIAGGDDEKALAQIEKMMALDPAQGSLAKVGYFRKHEKMAEAESLLEETIAAHPDNSDVLLYAGLQKQRAEEFDTALKLFDRAVNGVSDDGSAVSMALYQIGKTAVLAESHIDAGITALNNYLEKASLENLPEPHWAQFRKAQLLALKGDTETSEQLLAELKGVDDKELQKQLAQ</sequence>
<dbReference type="AlphaFoldDB" id="A0A432YLZ2"/>
<dbReference type="Gene3D" id="1.25.40.10">
    <property type="entry name" value="Tetratricopeptide repeat domain"/>
    <property type="match status" value="2"/>
</dbReference>
<feature type="chain" id="PRO_5019379010" description="Tetratricopeptide repeat protein" evidence="1">
    <location>
        <begin position="20"/>
        <end position="286"/>
    </location>
</feature>
<comment type="caution">
    <text evidence="2">The sequence shown here is derived from an EMBL/GenBank/DDBJ whole genome shotgun (WGS) entry which is preliminary data.</text>
</comment>
<gene>
    <name evidence="2" type="ORF">CWI73_10960</name>
</gene>
<name>A0A432YLZ2_9GAMM</name>
<evidence type="ECO:0000313" key="3">
    <source>
        <dbReference type="Proteomes" id="UP000288361"/>
    </source>
</evidence>
<dbReference type="RefSeq" id="WP_126752815.1">
    <property type="nucleotide sequence ID" value="NZ_JBHUMT010000003.1"/>
</dbReference>
<dbReference type="EMBL" id="PIQA01000013">
    <property type="protein sequence ID" value="RUO61984.1"/>
    <property type="molecule type" value="Genomic_DNA"/>
</dbReference>
<reference evidence="2 3" key="1">
    <citation type="journal article" date="2011" name="Front. Microbiol.">
        <title>Genomic signatures of strain selection and enhancement in Bacillus atrophaeus var. globigii, a historical biowarfare simulant.</title>
        <authorList>
            <person name="Gibbons H.S."/>
            <person name="Broomall S.M."/>
            <person name="McNew L.A."/>
            <person name="Daligault H."/>
            <person name="Chapman C."/>
            <person name="Bruce D."/>
            <person name="Karavis M."/>
            <person name="Krepps M."/>
            <person name="McGregor P.A."/>
            <person name="Hong C."/>
            <person name="Park K.H."/>
            <person name="Akmal A."/>
            <person name="Feldman A."/>
            <person name="Lin J.S."/>
            <person name="Chang W.E."/>
            <person name="Higgs B.W."/>
            <person name="Demirev P."/>
            <person name="Lindquist J."/>
            <person name="Liem A."/>
            <person name="Fochler E."/>
            <person name="Read T.D."/>
            <person name="Tapia R."/>
            <person name="Johnson S."/>
            <person name="Bishop-Lilly K.A."/>
            <person name="Detter C."/>
            <person name="Han C."/>
            <person name="Sozhamannan S."/>
            <person name="Rosenzweig C.N."/>
            <person name="Skowronski E.W."/>
        </authorList>
    </citation>
    <scope>NUCLEOTIDE SEQUENCE [LARGE SCALE GENOMIC DNA]</scope>
    <source>
        <strain evidence="2 3">TPS4-2</strain>
    </source>
</reference>
<dbReference type="SUPFAM" id="SSF48452">
    <property type="entry name" value="TPR-like"/>
    <property type="match status" value="1"/>
</dbReference>
<evidence type="ECO:0008006" key="4">
    <source>
        <dbReference type="Google" id="ProtNLM"/>
    </source>
</evidence>
<proteinExistence type="predicted"/>